<dbReference type="InterPro" id="IPR021202">
    <property type="entry name" value="Rv3654c-like"/>
</dbReference>
<comment type="caution">
    <text evidence="1">The sequence shown here is derived from an EMBL/GenBank/DDBJ whole genome shotgun (WGS) entry which is preliminary data.</text>
</comment>
<dbReference type="Proteomes" id="UP000614047">
    <property type="component" value="Unassembled WGS sequence"/>
</dbReference>
<reference evidence="1" key="1">
    <citation type="submission" date="2020-11" db="EMBL/GenBank/DDBJ databases">
        <title>Sequencing the genomes of 1000 actinobacteria strains.</title>
        <authorList>
            <person name="Klenk H.-P."/>
        </authorList>
    </citation>
    <scope>NUCLEOTIDE SEQUENCE</scope>
    <source>
        <strain evidence="1">DSM 43175</strain>
    </source>
</reference>
<accession>A0A931GMY1</accession>
<sequence>MAMSVGAVRAARHRADAAADLAALGAAARVSQGAEAACRVAAEIVAESGGRLAGCRLRGEIVEVSVALALEAPLEAGEFEIVSRARAGPAGSGRVI</sequence>
<dbReference type="NCBIfam" id="TIGR03816">
    <property type="entry name" value="tadE_like_DECH"/>
    <property type="match status" value="1"/>
</dbReference>
<dbReference type="EMBL" id="JADOUA010000001">
    <property type="protein sequence ID" value="MBG6092435.1"/>
    <property type="molecule type" value="Genomic_DNA"/>
</dbReference>
<dbReference type="AlphaFoldDB" id="A0A931GMY1"/>
<proteinExistence type="predicted"/>
<gene>
    <name evidence="1" type="ORF">IW256_006548</name>
</gene>
<organism evidence="1 2">
    <name type="scientific">Actinomadura viridis</name>
    <dbReference type="NCBI Taxonomy" id="58110"/>
    <lineage>
        <taxon>Bacteria</taxon>
        <taxon>Bacillati</taxon>
        <taxon>Actinomycetota</taxon>
        <taxon>Actinomycetes</taxon>
        <taxon>Streptosporangiales</taxon>
        <taxon>Thermomonosporaceae</taxon>
        <taxon>Actinomadura</taxon>
    </lineage>
</organism>
<name>A0A931GMY1_9ACTN</name>
<evidence type="ECO:0000313" key="2">
    <source>
        <dbReference type="Proteomes" id="UP000614047"/>
    </source>
</evidence>
<evidence type="ECO:0000313" key="1">
    <source>
        <dbReference type="EMBL" id="MBG6092435.1"/>
    </source>
</evidence>
<protein>
    <submittedName>
        <fullName evidence="1">Secretion/DNA translocation related TadE-like protein</fullName>
    </submittedName>
</protein>
<keyword evidence="2" id="KW-1185">Reference proteome</keyword>